<name>A0A0A9A6Y7_ARUDO</name>
<sequence>MFIFCGFLVRFLLLGTLIRFRS</sequence>
<reference evidence="1" key="1">
    <citation type="submission" date="2014-09" db="EMBL/GenBank/DDBJ databases">
        <authorList>
            <person name="Magalhaes I.L.F."/>
            <person name="Oliveira U."/>
            <person name="Santos F.R."/>
            <person name="Vidigal T.H.D.A."/>
            <person name="Brescovit A.D."/>
            <person name="Santos A.J."/>
        </authorList>
    </citation>
    <scope>NUCLEOTIDE SEQUENCE</scope>
    <source>
        <tissue evidence="1">Shoot tissue taken approximately 20 cm above the soil surface</tissue>
    </source>
</reference>
<proteinExistence type="predicted"/>
<organism evidence="1">
    <name type="scientific">Arundo donax</name>
    <name type="common">Giant reed</name>
    <name type="synonym">Donax arundinaceus</name>
    <dbReference type="NCBI Taxonomy" id="35708"/>
    <lineage>
        <taxon>Eukaryota</taxon>
        <taxon>Viridiplantae</taxon>
        <taxon>Streptophyta</taxon>
        <taxon>Embryophyta</taxon>
        <taxon>Tracheophyta</taxon>
        <taxon>Spermatophyta</taxon>
        <taxon>Magnoliopsida</taxon>
        <taxon>Liliopsida</taxon>
        <taxon>Poales</taxon>
        <taxon>Poaceae</taxon>
        <taxon>PACMAD clade</taxon>
        <taxon>Arundinoideae</taxon>
        <taxon>Arundineae</taxon>
        <taxon>Arundo</taxon>
    </lineage>
</organism>
<protein>
    <submittedName>
        <fullName evidence="1">Uncharacterized protein</fullName>
    </submittedName>
</protein>
<dbReference type="EMBL" id="GBRH01252222">
    <property type="protein sequence ID" value="JAD45673.1"/>
    <property type="molecule type" value="Transcribed_RNA"/>
</dbReference>
<evidence type="ECO:0000313" key="1">
    <source>
        <dbReference type="EMBL" id="JAD45673.1"/>
    </source>
</evidence>
<dbReference type="AlphaFoldDB" id="A0A0A9A6Y7"/>
<accession>A0A0A9A6Y7</accession>
<reference evidence="1" key="2">
    <citation type="journal article" date="2015" name="Data Brief">
        <title>Shoot transcriptome of the giant reed, Arundo donax.</title>
        <authorList>
            <person name="Barrero R.A."/>
            <person name="Guerrero F.D."/>
            <person name="Moolhuijzen P."/>
            <person name="Goolsby J.A."/>
            <person name="Tidwell J."/>
            <person name="Bellgard S.E."/>
            <person name="Bellgard M.I."/>
        </authorList>
    </citation>
    <scope>NUCLEOTIDE SEQUENCE</scope>
    <source>
        <tissue evidence="1">Shoot tissue taken approximately 20 cm above the soil surface</tissue>
    </source>
</reference>